<name>A0A3B1CVL2_9ZZZZ</name>
<gene>
    <name evidence="1" type="ORF">MNBD_NITROSPIRAE01-1455</name>
</gene>
<proteinExistence type="predicted"/>
<dbReference type="EMBL" id="UOGF01000034">
    <property type="protein sequence ID" value="VAX27884.1"/>
    <property type="molecule type" value="Genomic_DNA"/>
</dbReference>
<sequence>MENEEWLVKKKIVLNILDQKLTKEELRCLCGSLIARIREAGLELKCKRCKRFHVIPLSLEPSS</sequence>
<dbReference type="AlphaFoldDB" id="A0A3B1CVL2"/>
<evidence type="ECO:0000313" key="1">
    <source>
        <dbReference type="EMBL" id="VAX27884.1"/>
    </source>
</evidence>
<reference evidence="1" key="1">
    <citation type="submission" date="2018-06" db="EMBL/GenBank/DDBJ databases">
        <authorList>
            <person name="Zhirakovskaya E."/>
        </authorList>
    </citation>
    <scope>NUCLEOTIDE SEQUENCE</scope>
</reference>
<protein>
    <submittedName>
        <fullName evidence="1">Uncharacterized protein</fullName>
    </submittedName>
</protein>
<organism evidence="1">
    <name type="scientific">hydrothermal vent metagenome</name>
    <dbReference type="NCBI Taxonomy" id="652676"/>
    <lineage>
        <taxon>unclassified sequences</taxon>
        <taxon>metagenomes</taxon>
        <taxon>ecological metagenomes</taxon>
    </lineage>
</organism>
<accession>A0A3B1CVL2</accession>